<dbReference type="Gene3D" id="3.40.630.30">
    <property type="match status" value="1"/>
</dbReference>
<evidence type="ECO:0000313" key="4">
    <source>
        <dbReference type="EMBL" id="BCJ97760.1"/>
    </source>
</evidence>
<feature type="domain" description="N-acetyltransferase" evidence="3">
    <location>
        <begin position="146"/>
        <end position="288"/>
    </location>
</feature>
<protein>
    <recommendedName>
        <fullName evidence="3">N-acetyltransferase domain-containing protein</fullName>
    </recommendedName>
</protein>
<dbReference type="RefSeq" id="WP_185258156.1">
    <property type="nucleotide sequence ID" value="NZ_AP023368.1"/>
</dbReference>
<dbReference type="InterPro" id="IPR051556">
    <property type="entry name" value="N-term/lysine_N-AcTrnsfr"/>
</dbReference>
<dbReference type="KEGG" id="acht:bsdcttw_08010"/>
<dbReference type="InterPro" id="IPR000182">
    <property type="entry name" value="GNAT_dom"/>
</dbReference>
<dbReference type="AlphaFoldDB" id="A0A7I8DHC4"/>
<organism evidence="4 5">
    <name type="scientific">Anaerocolumna chitinilytica</name>
    <dbReference type="NCBI Taxonomy" id="1727145"/>
    <lineage>
        <taxon>Bacteria</taxon>
        <taxon>Bacillati</taxon>
        <taxon>Bacillota</taxon>
        <taxon>Clostridia</taxon>
        <taxon>Lachnospirales</taxon>
        <taxon>Lachnospiraceae</taxon>
        <taxon>Anaerocolumna</taxon>
    </lineage>
</organism>
<dbReference type="GO" id="GO:0016747">
    <property type="term" value="F:acyltransferase activity, transferring groups other than amino-acyl groups"/>
    <property type="evidence" value="ECO:0007669"/>
    <property type="project" value="InterPro"/>
</dbReference>
<dbReference type="CDD" id="cd04301">
    <property type="entry name" value="NAT_SF"/>
    <property type="match status" value="1"/>
</dbReference>
<keyword evidence="5" id="KW-1185">Reference proteome</keyword>
<keyword evidence="1" id="KW-0808">Transferase</keyword>
<name>A0A7I8DHC4_9FIRM</name>
<accession>A0A7I8DHC4</accession>
<dbReference type="PANTHER" id="PTHR42919">
    <property type="entry name" value="N-ALPHA-ACETYLTRANSFERASE"/>
    <property type="match status" value="1"/>
</dbReference>
<dbReference type="PROSITE" id="PS51186">
    <property type="entry name" value="GNAT"/>
    <property type="match status" value="1"/>
</dbReference>
<evidence type="ECO:0000256" key="1">
    <source>
        <dbReference type="ARBA" id="ARBA00022679"/>
    </source>
</evidence>
<dbReference type="InterPro" id="IPR016181">
    <property type="entry name" value="Acyl_CoA_acyltransferase"/>
</dbReference>
<sequence>MFREMVDEDLEYARCMLLRINHSAADIFYRSYRAGRVSKKFILEQEYNHGVFTVVEGDTFYSFQLSFENDVSDYEVIKFIEVELNYFVSVQENKDIYVNFNAYNEALVNYFMEYGLVRDALGFEFYITKDSVKVNRLKDFTLRPDMSAKNYEEEHSLKYLKLLDEAFRKQQIACKEDQDIFSKNHEGNKAWLKGMKENDFKTFWINDDLVGLYIVNENYIDIIAVHPNYERKGYGSDILNYCIKDRIYENYFDNLYLATYYQNRKAQRLYLKNGFKVRGFNCENTYRG</sequence>
<evidence type="ECO:0000256" key="2">
    <source>
        <dbReference type="ARBA" id="ARBA00023315"/>
    </source>
</evidence>
<gene>
    <name evidence="4" type="ORF">bsdcttw_08010</name>
</gene>
<reference evidence="4 5" key="1">
    <citation type="submission" date="2020-08" db="EMBL/GenBank/DDBJ databases">
        <title>Draft genome sequencing of an Anaerocolumna strain isolated from anoxic soil subjected to BSD treatment.</title>
        <authorList>
            <person name="Uek A."/>
            <person name="Tonouchi A."/>
        </authorList>
    </citation>
    <scope>NUCLEOTIDE SEQUENCE [LARGE SCALE GENOMIC DNA]</scope>
    <source>
        <strain evidence="4 5">CTTW</strain>
    </source>
</reference>
<dbReference type="PANTHER" id="PTHR42919:SF8">
    <property type="entry name" value="N-ALPHA-ACETYLTRANSFERASE 50"/>
    <property type="match status" value="1"/>
</dbReference>
<dbReference type="Proteomes" id="UP000515703">
    <property type="component" value="Chromosome"/>
</dbReference>
<dbReference type="SUPFAM" id="SSF55729">
    <property type="entry name" value="Acyl-CoA N-acyltransferases (Nat)"/>
    <property type="match status" value="1"/>
</dbReference>
<dbReference type="EMBL" id="AP023368">
    <property type="protein sequence ID" value="BCJ97760.1"/>
    <property type="molecule type" value="Genomic_DNA"/>
</dbReference>
<evidence type="ECO:0000259" key="3">
    <source>
        <dbReference type="PROSITE" id="PS51186"/>
    </source>
</evidence>
<proteinExistence type="predicted"/>
<dbReference type="Pfam" id="PF13508">
    <property type="entry name" value="Acetyltransf_7"/>
    <property type="match status" value="1"/>
</dbReference>
<keyword evidence="2" id="KW-0012">Acyltransferase</keyword>
<evidence type="ECO:0000313" key="5">
    <source>
        <dbReference type="Proteomes" id="UP000515703"/>
    </source>
</evidence>
<reference evidence="4 5" key="2">
    <citation type="submission" date="2020-08" db="EMBL/GenBank/DDBJ databases">
        <authorList>
            <person name="Ueki A."/>
            <person name="Tonouchi A."/>
        </authorList>
    </citation>
    <scope>NUCLEOTIDE SEQUENCE [LARGE SCALE GENOMIC DNA]</scope>
    <source>
        <strain evidence="4 5">CTTW</strain>
    </source>
</reference>